<proteinExistence type="predicted"/>
<reference evidence="1 2" key="1">
    <citation type="submission" date="2021-06" db="EMBL/GenBank/DDBJ databases">
        <title>Caerostris extrusa draft genome.</title>
        <authorList>
            <person name="Kono N."/>
            <person name="Arakawa K."/>
        </authorList>
    </citation>
    <scope>NUCLEOTIDE SEQUENCE [LARGE SCALE GENOMIC DNA]</scope>
</reference>
<dbReference type="Proteomes" id="UP001054945">
    <property type="component" value="Unassembled WGS sequence"/>
</dbReference>
<dbReference type="EMBL" id="BPLR01018153">
    <property type="protein sequence ID" value="GIY97343.1"/>
    <property type="molecule type" value="Genomic_DNA"/>
</dbReference>
<protein>
    <recommendedName>
        <fullName evidence="3">Ycf15</fullName>
    </recommendedName>
</protein>
<gene>
    <name evidence="1" type="ORF">CEXT_617011</name>
</gene>
<evidence type="ECO:0000313" key="2">
    <source>
        <dbReference type="Proteomes" id="UP001054945"/>
    </source>
</evidence>
<evidence type="ECO:0008006" key="3">
    <source>
        <dbReference type="Google" id="ProtNLM"/>
    </source>
</evidence>
<comment type="caution">
    <text evidence="1">The sequence shown here is derived from an EMBL/GenBank/DDBJ whole genome shotgun (WGS) entry which is preliminary data.</text>
</comment>
<keyword evidence="2" id="KW-1185">Reference proteome</keyword>
<evidence type="ECO:0000313" key="1">
    <source>
        <dbReference type="EMBL" id="GIY97343.1"/>
    </source>
</evidence>
<dbReference type="AlphaFoldDB" id="A0AAV4XSL6"/>
<feature type="non-terminal residue" evidence="1">
    <location>
        <position position="72"/>
    </location>
</feature>
<accession>A0AAV4XSL6</accession>
<sequence length="72" mass="8444">MENHSRRRLLHYANRTCILRSMIALIIDLGKPQFLWLDQWASLTQYSRVTNGRAGSCNEEKNDPAFQYETIT</sequence>
<name>A0AAV4XSL6_CAEEX</name>
<organism evidence="1 2">
    <name type="scientific">Caerostris extrusa</name>
    <name type="common">Bark spider</name>
    <name type="synonym">Caerostris bankana</name>
    <dbReference type="NCBI Taxonomy" id="172846"/>
    <lineage>
        <taxon>Eukaryota</taxon>
        <taxon>Metazoa</taxon>
        <taxon>Ecdysozoa</taxon>
        <taxon>Arthropoda</taxon>
        <taxon>Chelicerata</taxon>
        <taxon>Arachnida</taxon>
        <taxon>Araneae</taxon>
        <taxon>Araneomorphae</taxon>
        <taxon>Entelegynae</taxon>
        <taxon>Araneoidea</taxon>
        <taxon>Araneidae</taxon>
        <taxon>Caerostris</taxon>
    </lineage>
</organism>